<feature type="chain" id="PRO_5043898927" evidence="1">
    <location>
        <begin position="21"/>
        <end position="166"/>
    </location>
</feature>
<name>A0AAV5AMG4_9AGAM</name>
<gene>
    <name evidence="2" type="ORF">Clacol_010119</name>
</gene>
<feature type="signal peptide" evidence="1">
    <location>
        <begin position="1"/>
        <end position="20"/>
    </location>
</feature>
<evidence type="ECO:0000313" key="2">
    <source>
        <dbReference type="EMBL" id="GJJ15841.1"/>
    </source>
</evidence>
<proteinExistence type="predicted"/>
<reference evidence="2" key="1">
    <citation type="submission" date="2021-10" db="EMBL/GenBank/DDBJ databases">
        <title>De novo Genome Assembly of Clathrus columnatus (Basidiomycota, Fungi) Using Illumina and Nanopore Sequence Data.</title>
        <authorList>
            <person name="Ogiso-Tanaka E."/>
            <person name="Itagaki H."/>
            <person name="Hosoya T."/>
            <person name="Hosaka K."/>
        </authorList>
    </citation>
    <scope>NUCLEOTIDE SEQUENCE</scope>
    <source>
        <strain evidence="2">MO-923</strain>
    </source>
</reference>
<accession>A0AAV5AMG4</accession>
<comment type="caution">
    <text evidence="2">The sequence shown here is derived from an EMBL/GenBank/DDBJ whole genome shotgun (WGS) entry which is preliminary data.</text>
</comment>
<keyword evidence="1" id="KW-0732">Signal</keyword>
<keyword evidence="3" id="KW-1185">Reference proteome</keyword>
<sequence>MISFTSLIVLATVGFSAVSAAAIPKRDLTADITNISAALDQLDADVTSIDPQNPDTVKQTLTTDFAALVNTLSTGQPQFDDSEIPGFMGLLEDLDKVLSDIQNQVPVIQSIDGLSDIMELAVGETETASGGDQKPQAVEALYGIMGSFETVEGLLSAPPSSSSSSA</sequence>
<dbReference type="Proteomes" id="UP001050691">
    <property type="component" value="Unassembled WGS sequence"/>
</dbReference>
<evidence type="ECO:0000313" key="3">
    <source>
        <dbReference type="Proteomes" id="UP001050691"/>
    </source>
</evidence>
<evidence type="ECO:0000256" key="1">
    <source>
        <dbReference type="SAM" id="SignalP"/>
    </source>
</evidence>
<dbReference type="AlphaFoldDB" id="A0AAV5AMG4"/>
<protein>
    <submittedName>
        <fullName evidence="2">Uncharacterized protein</fullName>
    </submittedName>
</protein>
<organism evidence="2 3">
    <name type="scientific">Clathrus columnatus</name>
    <dbReference type="NCBI Taxonomy" id="1419009"/>
    <lineage>
        <taxon>Eukaryota</taxon>
        <taxon>Fungi</taxon>
        <taxon>Dikarya</taxon>
        <taxon>Basidiomycota</taxon>
        <taxon>Agaricomycotina</taxon>
        <taxon>Agaricomycetes</taxon>
        <taxon>Phallomycetidae</taxon>
        <taxon>Phallales</taxon>
        <taxon>Clathraceae</taxon>
        <taxon>Clathrus</taxon>
    </lineage>
</organism>
<dbReference type="EMBL" id="BPWL01000011">
    <property type="protein sequence ID" value="GJJ15841.1"/>
    <property type="molecule type" value="Genomic_DNA"/>
</dbReference>